<dbReference type="Proteomes" id="UP000501690">
    <property type="component" value="Linkage Group LG2"/>
</dbReference>
<protein>
    <submittedName>
        <fullName evidence="5">Interleukin-1 receptor-associated kinase 4</fullName>
    </submittedName>
</protein>
<evidence type="ECO:0000259" key="4">
    <source>
        <dbReference type="PROSITE" id="PS50011"/>
    </source>
</evidence>
<keyword evidence="5" id="KW-0418">Kinase</keyword>
<evidence type="ECO:0000256" key="2">
    <source>
        <dbReference type="ARBA" id="ARBA00022475"/>
    </source>
</evidence>
<dbReference type="GO" id="GO:0005524">
    <property type="term" value="F:ATP binding"/>
    <property type="evidence" value="ECO:0007669"/>
    <property type="project" value="UniProtKB-UniRule"/>
</dbReference>
<evidence type="ECO:0000313" key="6">
    <source>
        <dbReference type="Proteomes" id="UP000501690"/>
    </source>
</evidence>
<evidence type="ECO:0000256" key="1">
    <source>
        <dbReference type="ARBA" id="ARBA00004236"/>
    </source>
</evidence>
<evidence type="ECO:0000313" key="5">
    <source>
        <dbReference type="EMBL" id="QCD80881.1"/>
    </source>
</evidence>
<keyword evidence="2" id="KW-0472">Membrane</keyword>
<feature type="binding site" evidence="3">
    <location>
        <position position="118"/>
    </location>
    <ligand>
        <name>ATP</name>
        <dbReference type="ChEBI" id="CHEBI:30616"/>
    </ligand>
</feature>
<organism evidence="5 6">
    <name type="scientific">Vigna unguiculata</name>
    <name type="common">Cowpea</name>
    <dbReference type="NCBI Taxonomy" id="3917"/>
    <lineage>
        <taxon>Eukaryota</taxon>
        <taxon>Viridiplantae</taxon>
        <taxon>Streptophyta</taxon>
        <taxon>Embryophyta</taxon>
        <taxon>Tracheophyta</taxon>
        <taxon>Spermatophyta</taxon>
        <taxon>Magnoliopsida</taxon>
        <taxon>eudicotyledons</taxon>
        <taxon>Gunneridae</taxon>
        <taxon>Pentapetalae</taxon>
        <taxon>rosids</taxon>
        <taxon>fabids</taxon>
        <taxon>Fabales</taxon>
        <taxon>Fabaceae</taxon>
        <taxon>Papilionoideae</taxon>
        <taxon>50 kb inversion clade</taxon>
        <taxon>NPAAA clade</taxon>
        <taxon>indigoferoid/millettioid clade</taxon>
        <taxon>Phaseoleae</taxon>
        <taxon>Vigna</taxon>
    </lineage>
</organism>
<dbReference type="EMBL" id="CP039346">
    <property type="protein sequence ID" value="QCD80881.1"/>
    <property type="molecule type" value="Genomic_DNA"/>
</dbReference>
<comment type="subcellular location">
    <subcellularLocation>
        <location evidence="1">Cell membrane</location>
    </subcellularLocation>
</comment>
<dbReference type="Pfam" id="PF07714">
    <property type="entry name" value="PK_Tyr_Ser-Thr"/>
    <property type="match status" value="1"/>
</dbReference>
<gene>
    <name evidence="5" type="ORF">DEO72_LG2g1204</name>
</gene>
<dbReference type="InterPro" id="IPR011009">
    <property type="entry name" value="Kinase-like_dom_sf"/>
</dbReference>
<accession>A0A4D6L015</accession>
<dbReference type="GO" id="GO:0005886">
    <property type="term" value="C:plasma membrane"/>
    <property type="evidence" value="ECO:0007669"/>
    <property type="project" value="UniProtKB-SubCell"/>
</dbReference>
<dbReference type="PANTHER" id="PTHR45621">
    <property type="entry name" value="OS01G0588500 PROTEIN-RELATED"/>
    <property type="match status" value="1"/>
</dbReference>
<keyword evidence="6" id="KW-1185">Reference proteome</keyword>
<dbReference type="InterPro" id="IPR017441">
    <property type="entry name" value="Protein_kinase_ATP_BS"/>
</dbReference>
<sequence>MGNFCARCKNDGNLNPHTCSEVPSRGTQLFVHSNPNGYGHVEGGKPEILPTPRSVGDILSSPHLKPFTLCDLKKATRNFEPYNLIGEGGFGNVYKGRINETKSFGGTISGSGTDVAVKRLKPDGFQGHKEWLNLVKLIGYCVEGENRLLVYEYMPNGSLEDHIFRSMFMPLLD</sequence>
<reference evidence="5 6" key="1">
    <citation type="submission" date="2019-04" db="EMBL/GenBank/DDBJ databases">
        <title>An improved genome assembly and genetic linkage map for asparagus bean, Vigna unguiculata ssp. sesquipedialis.</title>
        <authorList>
            <person name="Xia Q."/>
            <person name="Zhang R."/>
            <person name="Dong Y."/>
        </authorList>
    </citation>
    <scope>NUCLEOTIDE SEQUENCE [LARGE SCALE GENOMIC DNA]</scope>
    <source>
        <tissue evidence="5">Leaf</tissue>
    </source>
</reference>
<name>A0A4D6L015_VIGUN</name>
<proteinExistence type="predicted"/>
<dbReference type="SUPFAM" id="SSF56112">
    <property type="entry name" value="Protein kinase-like (PK-like)"/>
    <property type="match status" value="1"/>
</dbReference>
<keyword evidence="3" id="KW-0067">ATP-binding</keyword>
<dbReference type="InterPro" id="IPR050823">
    <property type="entry name" value="Plant_Ser_Thr_Prot_Kinase"/>
</dbReference>
<keyword evidence="5" id="KW-0808">Transferase</keyword>
<dbReference type="InterPro" id="IPR001245">
    <property type="entry name" value="Ser-Thr/Tyr_kinase_cat_dom"/>
</dbReference>
<feature type="domain" description="Protein kinase" evidence="4">
    <location>
        <begin position="79"/>
        <end position="173"/>
    </location>
</feature>
<keyword evidence="2" id="KW-1003">Cell membrane</keyword>
<evidence type="ECO:0000256" key="3">
    <source>
        <dbReference type="PROSITE-ProRule" id="PRU10141"/>
    </source>
</evidence>
<dbReference type="InterPro" id="IPR000719">
    <property type="entry name" value="Prot_kinase_dom"/>
</dbReference>
<keyword evidence="5" id="KW-0675">Receptor</keyword>
<dbReference type="PROSITE" id="PS00107">
    <property type="entry name" value="PROTEIN_KINASE_ATP"/>
    <property type="match status" value="1"/>
</dbReference>
<keyword evidence="3" id="KW-0547">Nucleotide-binding</keyword>
<dbReference type="AlphaFoldDB" id="A0A4D6L015"/>
<dbReference type="PROSITE" id="PS50011">
    <property type="entry name" value="PROTEIN_KINASE_DOM"/>
    <property type="match status" value="1"/>
</dbReference>
<dbReference type="Gene3D" id="3.30.200.20">
    <property type="entry name" value="Phosphorylase Kinase, domain 1"/>
    <property type="match status" value="1"/>
</dbReference>
<dbReference type="GO" id="GO:0004672">
    <property type="term" value="F:protein kinase activity"/>
    <property type="evidence" value="ECO:0007669"/>
    <property type="project" value="InterPro"/>
</dbReference>